<gene>
    <name evidence="2" type="ORF">AA0535_2819</name>
</gene>
<dbReference type="EMBL" id="BAPV01000061">
    <property type="protein sequence ID" value="GBQ93399.1"/>
    <property type="molecule type" value="Genomic_DNA"/>
</dbReference>
<dbReference type="Proteomes" id="UP001062776">
    <property type="component" value="Unassembled WGS sequence"/>
</dbReference>
<dbReference type="RefSeq" id="WP_264817359.1">
    <property type="nucleotide sequence ID" value="NZ_BAPV01000061.1"/>
</dbReference>
<evidence type="ECO:0008006" key="4">
    <source>
        <dbReference type="Google" id="ProtNLM"/>
    </source>
</evidence>
<dbReference type="Gene3D" id="3.40.1410.10">
    <property type="entry name" value="Chorismate lyase-like"/>
    <property type="match status" value="1"/>
</dbReference>
<evidence type="ECO:0000313" key="2">
    <source>
        <dbReference type="EMBL" id="GBQ93399.1"/>
    </source>
</evidence>
<keyword evidence="1" id="KW-0732">Signal</keyword>
<evidence type="ECO:0000256" key="1">
    <source>
        <dbReference type="SAM" id="SignalP"/>
    </source>
</evidence>
<dbReference type="InterPro" id="IPR028978">
    <property type="entry name" value="Chorismate_lyase_/UTRA_dom_sf"/>
</dbReference>
<organism evidence="2 3">
    <name type="scientific">Asaia krungthepensis NRIC 0535</name>
    <dbReference type="NCBI Taxonomy" id="1307925"/>
    <lineage>
        <taxon>Bacteria</taxon>
        <taxon>Pseudomonadati</taxon>
        <taxon>Pseudomonadota</taxon>
        <taxon>Alphaproteobacteria</taxon>
        <taxon>Acetobacterales</taxon>
        <taxon>Acetobacteraceae</taxon>
        <taxon>Asaia</taxon>
    </lineage>
</organism>
<protein>
    <recommendedName>
        <fullName evidence="4">Chorismate lyase</fullName>
    </recommendedName>
</protein>
<comment type="caution">
    <text evidence="2">The sequence shown here is derived from an EMBL/GenBank/DDBJ whole genome shotgun (WGS) entry which is preliminary data.</text>
</comment>
<keyword evidence="3" id="KW-1185">Reference proteome</keyword>
<evidence type="ECO:0000313" key="3">
    <source>
        <dbReference type="Proteomes" id="UP001062776"/>
    </source>
</evidence>
<proteinExistence type="predicted"/>
<feature type="signal peptide" evidence="1">
    <location>
        <begin position="1"/>
        <end position="23"/>
    </location>
</feature>
<dbReference type="SUPFAM" id="SSF64288">
    <property type="entry name" value="Chorismate lyase-like"/>
    <property type="match status" value="1"/>
</dbReference>
<reference evidence="2" key="1">
    <citation type="submission" date="2013-04" db="EMBL/GenBank/DDBJ databases">
        <title>The genome sequencing project of 58 acetic acid bacteria.</title>
        <authorList>
            <person name="Okamoto-Kainuma A."/>
            <person name="Ishikawa M."/>
            <person name="Umino S."/>
            <person name="Koizumi Y."/>
            <person name="Shiwa Y."/>
            <person name="Yoshikawa H."/>
            <person name="Matsutani M."/>
            <person name="Matsushita K."/>
        </authorList>
    </citation>
    <scope>NUCLEOTIDE SEQUENCE</scope>
    <source>
        <strain evidence="2">NRIC 0535</strain>
    </source>
</reference>
<accession>A0ABQ0Q6A1</accession>
<sequence length="185" mass="20089">MSLRKAGLTGFFLLSMAPSPSFAETAAHLGRALQAEPSATKVLQAYCARLAPGVPVTAIALPSDDRPPPTVLRERFALRQDETIRVRHVSLRCGIIVLSDAWNWYIPQRLTADMNRQLETTNTPFGRVVSGLGFARHAISSETEALPAGVFLRNTAMLTRSADGLPFSLVVENYQSAGFEALPPL</sequence>
<name>A0ABQ0Q6A1_9PROT</name>
<feature type="chain" id="PRO_5045395323" description="Chorismate lyase" evidence="1">
    <location>
        <begin position="24"/>
        <end position="185"/>
    </location>
</feature>